<keyword evidence="2" id="KW-0408">Iron</keyword>
<dbReference type="PROSITE" id="PS00198">
    <property type="entry name" value="4FE4S_FER_1"/>
    <property type="match status" value="1"/>
</dbReference>
<protein>
    <submittedName>
        <fullName evidence="5">MinD superfamily P-loop ATPase</fullName>
    </submittedName>
</protein>
<organism evidence="5 6">
    <name type="scientific">Oligosphaera ethanolica</name>
    <dbReference type="NCBI Taxonomy" id="760260"/>
    <lineage>
        <taxon>Bacteria</taxon>
        <taxon>Pseudomonadati</taxon>
        <taxon>Lentisphaerota</taxon>
        <taxon>Oligosphaeria</taxon>
        <taxon>Oligosphaerales</taxon>
        <taxon>Oligosphaeraceae</taxon>
        <taxon>Oligosphaera</taxon>
    </lineage>
</organism>
<feature type="domain" description="4Fe-4S ferredoxin-type" evidence="4">
    <location>
        <begin position="87"/>
        <end position="116"/>
    </location>
</feature>
<evidence type="ECO:0000259" key="4">
    <source>
        <dbReference type="PROSITE" id="PS51379"/>
    </source>
</evidence>
<dbReference type="InterPro" id="IPR017896">
    <property type="entry name" value="4Fe4S_Fe-S-bd"/>
</dbReference>
<dbReference type="EMBL" id="JAUSVL010000001">
    <property type="protein sequence ID" value="MDQ0291486.1"/>
    <property type="molecule type" value="Genomic_DNA"/>
</dbReference>
<keyword evidence="3" id="KW-0411">Iron-sulfur</keyword>
<evidence type="ECO:0000256" key="2">
    <source>
        <dbReference type="ARBA" id="ARBA00023004"/>
    </source>
</evidence>
<evidence type="ECO:0000313" key="5">
    <source>
        <dbReference type="EMBL" id="MDQ0291486.1"/>
    </source>
</evidence>
<evidence type="ECO:0000256" key="1">
    <source>
        <dbReference type="ARBA" id="ARBA00022723"/>
    </source>
</evidence>
<comment type="caution">
    <text evidence="5">The sequence shown here is derived from an EMBL/GenBank/DDBJ whole genome shotgun (WGS) entry which is preliminary data.</text>
</comment>
<dbReference type="Proteomes" id="UP001238163">
    <property type="component" value="Unassembled WGS sequence"/>
</dbReference>
<dbReference type="PANTHER" id="PTHR43063:SF1">
    <property type="entry name" value="4FE-4S CLUSTER CONTAINING PARA FAMILY ATPASE PROTEIN"/>
    <property type="match status" value="1"/>
</dbReference>
<dbReference type="GO" id="GO:0046872">
    <property type="term" value="F:metal ion binding"/>
    <property type="evidence" value="ECO:0007669"/>
    <property type="project" value="UniProtKB-KW"/>
</dbReference>
<dbReference type="SUPFAM" id="SSF52540">
    <property type="entry name" value="P-loop containing nucleoside triphosphate hydrolases"/>
    <property type="match status" value="1"/>
</dbReference>
<dbReference type="PROSITE" id="PS51379">
    <property type="entry name" value="4FE4S_FER_2"/>
    <property type="match status" value="2"/>
</dbReference>
<dbReference type="InterPro" id="IPR002586">
    <property type="entry name" value="CobQ/CobB/MinD/ParA_Nub-bd_dom"/>
</dbReference>
<keyword evidence="1" id="KW-0479">Metal-binding</keyword>
<dbReference type="GO" id="GO:0051536">
    <property type="term" value="F:iron-sulfur cluster binding"/>
    <property type="evidence" value="ECO:0007669"/>
    <property type="project" value="UniProtKB-KW"/>
</dbReference>
<dbReference type="RefSeq" id="WP_307264338.1">
    <property type="nucleotide sequence ID" value="NZ_JAUSVL010000001.1"/>
</dbReference>
<name>A0AAE3VJJ4_9BACT</name>
<dbReference type="Pfam" id="PF00037">
    <property type="entry name" value="Fer4"/>
    <property type="match status" value="1"/>
</dbReference>
<feature type="domain" description="4Fe-4S ferredoxin-type" evidence="4">
    <location>
        <begin position="58"/>
        <end position="82"/>
    </location>
</feature>
<dbReference type="Gene3D" id="3.30.70.20">
    <property type="match status" value="1"/>
</dbReference>
<dbReference type="PANTHER" id="PTHR43063">
    <property type="entry name" value="4FE-4S CLUSTER CONTAINING PARA FAMILY ATPASE PROTEIN"/>
    <property type="match status" value="1"/>
</dbReference>
<gene>
    <name evidence="5" type="ORF">J3R75_003593</name>
</gene>
<sequence length="284" mass="30653">MKIAVASGKGGTGKTTLSLALAEAITGGCTLLDCDVEEPNCHLFVAGEPWRQLPVEVTVPEFTNDGCDGCGRCVRACRFQALARLGKRVLVFPEMCHSCGGCVLACPHKVLREVPFGIGKLEFRHGRGFELISGVMDVGHAMAPPLIRQLKEHIPPEGLVIMDAPPGTACSMVMTVRNNDFVILVTEPTPFGLHDLKLAVETLREIDLPCGVVINRADDGVALIRDYCQEAGLPVLLEIPYRRDIAEGYSRGGGLLAVCPDLRESFRTLLNTQIPAILQAEGRL</sequence>
<keyword evidence="6" id="KW-1185">Reference proteome</keyword>
<evidence type="ECO:0000256" key="3">
    <source>
        <dbReference type="ARBA" id="ARBA00023014"/>
    </source>
</evidence>
<dbReference type="Gene3D" id="3.40.50.300">
    <property type="entry name" value="P-loop containing nucleotide triphosphate hydrolases"/>
    <property type="match status" value="2"/>
</dbReference>
<dbReference type="AlphaFoldDB" id="A0AAE3VJJ4"/>
<evidence type="ECO:0000313" key="6">
    <source>
        <dbReference type="Proteomes" id="UP001238163"/>
    </source>
</evidence>
<proteinExistence type="predicted"/>
<reference evidence="5" key="1">
    <citation type="submission" date="2023-07" db="EMBL/GenBank/DDBJ databases">
        <title>Genomic Encyclopedia of Type Strains, Phase IV (KMG-IV): sequencing the most valuable type-strain genomes for metagenomic binning, comparative biology and taxonomic classification.</title>
        <authorList>
            <person name="Goeker M."/>
        </authorList>
    </citation>
    <scope>NUCLEOTIDE SEQUENCE</scope>
    <source>
        <strain evidence="5">DSM 24202</strain>
    </source>
</reference>
<dbReference type="SUPFAM" id="SSF54862">
    <property type="entry name" value="4Fe-4S ferredoxins"/>
    <property type="match status" value="1"/>
</dbReference>
<dbReference type="Pfam" id="PF01656">
    <property type="entry name" value="CbiA"/>
    <property type="match status" value="1"/>
</dbReference>
<dbReference type="InterPro" id="IPR017900">
    <property type="entry name" value="4Fe4S_Fe_S_CS"/>
</dbReference>
<accession>A0AAE3VJJ4</accession>
<dbReference type="InterPro" id="IPR027417">
    <property type="entry name" value="P-loop_NTPase"/>
</dbReference>